<accession>A0ABS9VCA8</accession>
<keyword evidence="3" id="KW-1185">Reference proteome</keyword>
<evidence type="ECO:0000256" key="1">
    <source>
        <dbReference type="SAM" id="MobiDB-lite"/>
    </source>
</evidence>
<dbReference type="RefSeq" id="WP_241411331.1">
    <property type="nucleotide sequence ID" value="NZ_JAKZGO010000005.1"/>
</dbReference>
<evidence type="ECO:0000313" key="2">
    <source>
        <dbReference type="EMBL" id="MCH7413513.1"/>
    </source>
</evidence>
<protein>
    <submittedName>
        <fullName evidence="2">Uncharacterized protein</fullName>
    </submittedName>
</protein>
<dbReference type="Proteomes" id="UP001165430">
    <property type="component" value="Unassembled WGS sequence"/>
</dbReference>
<comment type="caution">
    <text evidence="2">The sequence shown here is derived from an EMBL/GenBank/DDBJ whole genome shotgun (WGS) entry which is preliminary data.</text>
</comment>
<organism evidence="2 3">
    <name type="scientific">Belliella alkalica</name>
    <dbReference type="NCBI Taxonomy" id="1730871"/>
    <lineage>
        <taxon>Bacteria</taxon>
        <taxon>Pseudomonadati</taxon>
        <taxon>Bacteroidota</taxon>
        <taxon>Cytophagia</taxon>
        <taxon>Cytophagales</taxon>
        <taxon>Cyclobacteriaceae</taxon>
        <taxon>Belliella</taxon>
    </lineage>
</organism>
<feature type="region of interest" description="Disordered" evidence="1">
    <location>
        <begin position="112"/>
        <end position="132"/>
    </location>
</feature>
<name>A0ABS9VCA8_9BACT</name>
<feature type="compositionally biased region" description="Basic and acidic residues" evidence="1">
    <location>
        <begin position="120"/>
        <end position="132"/>
    </location>
</feature>
<gene>
    <name evidence="2" type="ORF">MM213_08460</name>
</gene>
<sequence>MKSAILTLILVYIIGMNGLCGQNLEFINIKSDGIYPKFVLIEGKTILSVQGSNAISEHIWSQVPVNFDNSDGRSRYKMVVSQNMGKATIAYEIFWMHIKSADRYTAHIKSTTDYNNGSKPVERKESFKGRIL</sequence>
<reference evidence="2" key="1">
    <citation type="submission" date="2022-03" db="EMBL/GenBank/DDBJ databases">
        <title>De novo assembled genomes of Belliella spp. (Cyclobacteriaceae) strains.</title>
        <authorList>
            <person name="Szabo A."/>
            <person name="Korponai K."/>
            <person name="Felfoldi T."/>
        </authorList>
    </citation>
    <scope>NUCLEOTIDE SEQUENCE</scope>
    <source>
        <strain evidence="2">DSM 111903</strain>
    </source>
</reference>
<dbReference type="EMBL" id="JAKZGO010000005">
    <property type="protein sequence ID" value="MCH7413513.1"/>
    <property type="molecule type" value="Genomic_DNA"/>
</dbReference>
<proteinExistence type="predicted"/>
<evidence type="ECO:0000313" key="3">
    <source>
        <dbReference type="Proteomes" id="UP001165430"/>
    </source>
</evidence>